<dbReference type="RefSeq" id="WP_004311131.1">
    <property type="nucleotide sequence ID" value="NZ_BAABYJ010000001.1"/>
</dbReference>
<evidence type="ECO:0000313" key="3">
    <source>
        <dbReference type="EMBL" id="KAA3950851.1"/>
    </source>
</evidence>
<dbReference type="EMBL" id="VWGP01000001">
    <property type="protein sequence ID" value="KAA4543188.1"/>
    <property type="molecule type" value="Genomic_DNA"/>
</dbReference>
<evidence type="ECO:0000313" key="26">
    <source>
        <dbReference type="Proteomes" id="UP000473905"/>
    </source>
</evidence>
<dbReference type="PATRIC" id="fig|28116.10.peg.4140"/>
<gene>
    <name evidence="13" type="ORF">DW206_06440</name>
    <name evidence="12" type="ORF">DWX70_03520</name>
    <name evidence="8" type="ORF">F3B53_09040</name>
    <name evidence="5" type="ORF">F3B85_00805</name>
    <name evidence="6" type="ORF">F3B90_04715</name>
    <name evidence="7" type="ORF">F3B98_10450</name>
    <name evidence="4" type="ORF">F3D66_02830</name>
    <name evidence="3" type="ORF">F3D71_14775</name>
    <name evidence="2" type="ORF">F3F25_00115</name>
    <name evidence="1" type="ORF">F3F51_26420</name>
    <name evidence="9" type="ORF">PO240_25460</name>
    <name evidence="10" type="ORF">PO382_25975</name>
    <name evidence="11" type="ORF">PQ628_16210</name>
    <name evidence="14" type="ORF">SAMN05192581_100240</name>
    <name evidence="15" type="ORF">SAMN05192582_10636</name>
</gene>
<evidence type="ECO:0000313" key="1">
    <source>
        <dbReference type="EMBL" id="KAA3798484.1"/>
    </source>
</evidence>
<organism evidence="8 22">
    <name type="scientific">Bacteroides ovatus</name>
    <dbReference type="NCBI Taxonomy" id="28116"/>
    <lineage>
        <taxon>Bacteria</taxon>
        <taxon>Pseudomonadati</taxon>
        <taxon>Bacteroidota</taxon>
        <taxon>Bacteroidia</taxon>
        <taxon>Bacteroidales</taxon>
        <taxon>Bacteroidaceae</taxon>
        <taxon>Bacteroides</taxon>
    </lineage>
</organism>
<evidence type="ECO:0000313" key="15">
    <source>
        <dbReference type="EMBL" id="SDI65402.1"/>
    </source>
</evidence>
<evidence type="ECO:0000313" key="21">
    <source>
        <dbReference type="Proteomes" id="UP000365824"/>
    </source>
</evidence>
<dbReference type="Proteomes" id="UP000435985">
    <property type="component" value="Unassembled WGS sequence"/>
</dbReference>
<dbReference type="EMBL" id="VWFO01000010">
    <property type="protein sequence ID" value="KAA4664504.1"/>
    <property type="molecule type" value="Genomic_DNA"/>
</dbReference>
<dbReference type="Proteomes" id="UP000266492">
    <property type="component" value="Unassembled WGS sequence"/>
</dbReference>
<evidence type="ECO:0000313" key="6">
    <source>
        <dbReference type="EMBL" id="KAA4629440.1"/>
    </source>
</evidence>
<dbReference type="EMBL" id="QRVZ01000002">
    <property type="protein sequence ID" value="RGS87530.1"/>
    <property type="molecule type" value="Genomic_DNA"/>
</dbReference>
<keyword evidence="26" id="KW-1185">Reference proteome</keyword>
<dbReference type="STRING" id="28116.Bovatus_03028"/>
<evidence type="ECO:0000313" key="25">
    <source>
        <dbReference type="Proteomes" id="UP000460135"/>
    </source>
</evidence>
<reference evidence="16 17" key="1">
    <citation type="submission" date="2016-10" db="EMBL/GenBank/DDBJ databases">
        <authorList>
            <person name="de Groot N.N."/>
        </authorList>
    </citation>
    <scope>NUCLEOTIDE SEQUENCE [LARGE SCALE GENOMIC DNA]</scope>
    <source>
        <strain evidence="14 17">NLAE-zl-C500</strain>
        <strain evidence="15 16">NLAE-zl-C57</strain>
    </source>
</reference>
<dbReference type="Proteomes" id="UP001219389">
    <property type="component" value="Unassembled WGS sequence"/>
</dbReference>
<dbReference type="Proteomes" id="UP000460135">
    <property type="component" value="Unassembled WGS sequence"/>
</dbReference>
<dbReference type="EMBL" id="JAQQPO010000019">
    <property type="protein sequence ID" value="MDC7959750.1"/>
    <property type="molecule type" value="Genomic_DNA"/>
</dbReference>
<protein>
    <submittedName>
        <fullName evidence="8">Uncharacterized protein</fullName>
    </submittedName>
</protein>
<evidence type="ECO:0000313" key="19">
    <source>
        <dbReference type="Proteomes" id="UP000283329"/>
    </source>
</evidence>
<name>A0A139KU25_BACOV</name>
<dbReference type="EMBL" id="FNDO01000063">
    <property type="protein sequence ID" value="SDI65402.1"/>
    <property type="molecule type" value="Genomic_DNA"/>
</dbReference>
<dbReference type="EMBL" id="VWLB01000001">
    <property type="protein sequence ID" value="KAA3931367.1"/>
    <property type="molecule type" value="Genomic_DNA"/>
</dbReference>
<dbReference type="EMBL" id="FMYE01000002">
    <property type="protein sequence ID" value="SDB75417.1"/>
    <property type="molecule type" value="Genomic_DNA"/>
</dbReference>
<evidence type="ECO:0000313" key="11">
    <source>
        <dbReference type="EMBL" id="MDC7959750.1"/>
    </source>
</evidence>
<dbReference type="Proteomes" id="UP000365824">
    <property type="component" value="Unassembled WGS sequence"/>
</dbReference>
<evidence type="ECO:0000313" key="18">
    <source>
        <dbReference type="Proteomes" id="UP000266492"/>
    </source>
</evidence>
<evidence type="ECO:0000313" key="17">
    <source>
        <dbReference type="Proteomes" id="UP000183670"/>
    </source>
</evidence>
<dbReference type="EMBL" id="QRJR01000004">
    <property type="protein sequence ID" value="RHH49652.1"/>
    <property type="molecule type" value="Genomic_DNA"/>
</dbReference>
<evidence type="ECO:0000313" key="22">
    <source>
        <dbReference type="Proteomes" id="UP000375690"/>
    </source>
</evidence>
<sequence length="74" mass="8960">MEKENKILIFRTSITQRRDIKRIGELLAEFPQIDKWNVDFEDWEKILRIECRDISALEISEVLRNNHIFATELE</sequence>
<dbReference type="Proteomes" id="UP000424805">
    <property type="component" value="Unassembled WGS sequence"/>
</dbReference>
<dbReference type="Proteomes" id="UP000375690">
    <property type="component" value="Unassembled WGS sequence"/>
</dbReference>
<evidence type="ECO:0000313" key="23">
    <source>
        <dbReference type="Proteomes" id="UP000424805"/>
    </source>
</evidence>
<evidence type="ECO:0000313" key="12">
    <source>
        <dbReference type="EMBL" id="RGS87530.1"/>
    </source>
</evidence>
<dbReference type="EMBL" id="VWFC01000008">
    <property type="protein sequence ID" value="KAB1327618.1"/>
    <property type="molecule type" value="Genomic_DNA"/>
</dbReference>
<reference evidence="9" key="4">
    <citation type="submission" date="2022-10" db="EMBL/GenBank/DDBJ databases">
        <title>Human gut microbiome strain richness.</title>
        <authorList>
            <person name="Chen-Liaw A."/>
        </authorList>
    </citation>
    <scope>NUCLEOTIDE SEQUENCE</scope>
    <source>
        <strain evidence="10">BSD2780120875st1_E1_BSD2780120875_150330</strain>
        <strain evidence="9">F7_m1001271B151109d0_201107</strain>
        <strain evidence="11">RTP21484st1_H8_RTP21484_190118</strain>
    </source>
</reference>
<evidence type="ECO:0000313" key="14">
    <source>
        <dbReference type="EMBL" id="SDB75417.1"/>
    </source>
</evidence>
<dbReference type="Proteomes" id="UP000478493">
    <property type="component" value="Unassembled WGS sequence"/>
</dbReference>
<dbReference type="EMBL" id="JAQNWR010000029">
    <property type="protein sequence ID" value="MDC2411223.1"/>
    <property type="molecule type" value="Genomic_DNA"/>
</dbReference>
<evidence type="ECO:0000313" key="7">
    <source>
        <dbReference type="EMBL" id="KAA4664504.1"/>
    </source>
</evidence>
<evidence type="ECO:0000313" key="4">
    <source>
        <dbReference type="EMBL" id="KAA4103775.1"/>
    </source>
</evidence>
<dbReference type="AlphaFoldDB" id="A0A139KU25"/>
<evidence type="ECO:0000313" key="8">
    <source>
        <dbReference type="EMBL" id="KAB1327618.1"/>
    </source>
</evidence>
<dbReference type="Proteomes" id="UP000283329">
    <property type="component" value="Unassembled WGS sequence"/>
</dbReference>
<evidence type="ECO:0000313" key="16">
    <source>
        <dbReference type="Proteomes" id="UP000181870"/>
    </source>
</evidence>
<proteinExistence type="predicted"/>
<dbReference type="Proteomes" id="UP000183670">
    <property type="component" value="Unassembled WGS sequence"/>
</dbReference>
<dbReference type="Proteomes" id="UP001214017">
    <property type="component" value="Unassembled WGS sequence"/>
</dbReference>
<dbReference type="EMBL" id="VWKB01000003">
    <property type="protein sequence ID" value="KAA4103775.1"/>
    <property type="molecule type" value="Genomic_DNA"/>
</dbReference>
<accession>A0A139KU25</accession>
<evidence type="ECO:0000313" key="9">
    <source>
        <dbReference type="EMBL" id="MDC2411223.1"/>
    </source>
</evidence>
<dbReference type="Proteomes" id="UP000181870">
    <property type="component" value="Unassembled WGS sequence"/>
</dbReference>
<evidence type="ECO:0000313" key="27">
    <source>
        <dbReference type="Proteomes" id="UP000478493"/>
    </source>
</evidence>
<dbReference type="Proteomes" id="UP000473905">
    <property type="component" value="Unassembled WGS sequence"/>
</dbReference>
<evidence type="ECO:0000313" key="13">
    <source>
        <dbReference type="EMBL" id="RHH49652.1"/>
    </source>
</evidence>
<dbReference type="EMBL" id="VWLX01000029">
    <property type="protein sequence ID" value="KAA3798484.1"/>
    <property type="molecule type" value="Genomic_DNA"/>
</dbReference>
<dbReference type="Proteomes" id="UP000323717">
    <property type="component" value="Unassembled WGS sequence"/>
</dbReference>
<evidence type="ECO:0000313" key="20">
    <source>
        <dbReference type="Proteomes" id="UP000323717"/>
    </source>
</evidence>
<evidence type="ECO:0000313" key="10">
    <source>
        <dbReference type="EMBL" id="MDC2745643.1"/>
    </source>
</evidence>
<evidence type="ECO:0000313" key="2">
    <source>
        <dbReference type="EMBL" id="KAA3931367.1"/>
    </source>
</evidence>
<reference evidence="18 19" key="2">
    <citation type="submission" date="2018-08" db="EMBL/GenBank/DDBJ databases">
        <title>A genome reference for cultivated species of the human gut microbiota.</title>
        <authorList>
            <person name="Zou Y."/>
            <person name="Xue W."/>
            <person name="Luo G."/>
        </authorList>
    </citation>
    <scope>NUCLEOTIDE SEQUENCE [LARGE SCALE GENOMIC DNA]</scope>
    <source>
        <strain evidence="12 18">AF20-9LB</strain>
        <strain evidence="13 19">AM17-48</strain>
    </source>
</reference>
<dbReference type="EMBL" id="JAQNZF010000069">
    <property type="protein sequence ID" value="MDC2745643.1"/>
    <property type="molecule type" value="Genomic_DNA"/>
</dbReference>
<dbReference type="EMBL" id="VWFP01000003">
    <property type="protein sequence ID" value="KAA4629440.1"/>
    <property type="molecule type" value="Genomic_DNA"/>
</dbReference>
<dbReference type="EMBL" id="VWLE01000209">
    <property type="protein sequence ID" value="KAA3950851.1"/>
    <property type="molecule type" value="Genomic_DNA"/>
</dbReference>
<evidence type="ECO:0000313" key="24">
    <source>
        <dbReference type="Proteomes" id="UP000435985"/>
    </source>
</evidence>
<evidence type="ECO:0000313" key="5">
    <source>
        <dbReference type="EMBL" id="KAA4543188.1"/>
    </source>
</evidence>
<reference evidence="20 21" key="3">
    <citation type="journal article" date="2019" name="Nat. Med.">
        <title>A library of human gut bacterial isolates paired with longitudinal multiomics data enables mechanistic microbiome research.</title>
        <authorList>
            <person name="Poyet M."/>
            <person name="Groussin M."/>
            <person name="Gibbons S.M."/>
            <person name="Avila-Pacheco J."/>
            <person name="Jiang X."/>
            <person name="Kearney S.M."/>
            <person name="Perrotta A.R."/>
            <person name="Berdy B."/>
            <person name="Zhao S."/>
            <person name="Lieberman T.D."/>
            <person name="Swanson P.K."/>
            <person name="Smith M."/>
            <person name="Roesemann S."/>
            <person name="Alexander J.E."/>
            <person name="Rich S.A."/>
            <person name="Livny J."/>
            <person name="Vlamakis H."/>
            <person name="Clish C."/>
            <person name="Bullock K."/>
            <person name="Deik A."/>
            <person name="Scott J."/>
            <person name="Pierce K.A."/>
            <person name="Xavier R.J."/>
            <person name="Alm E.J."/>
        </authorList>
    </citation>
    <scope>NUCLEOTIDE SEQUENCE [LARGE SCALE GENOMIC DNA]</scope>
    <source>
        <strain evidence="4 26">BIOML-A134</strain>
        <strain evidence="7 24">BIOML-A14</strain>
        <strain evidence="6 23">BIOML-A15</strain>
        <strain evidence="2 21">BIOML-A160</strain>
        <strain evidence="3 20">BIOML-A163</strain>
        <strain evidence="1 25">BIOML-A183</strain>
        <strain evidence="8 22">BIOML-A2</strain>
        <strain evidence="5 27">BIOML-A41</strain>
    </source>
</reference>
<dbReference type="Proteomes" id="UP001215078">
    <property type="component" value="Unassembled WGS sequence"/>
</dbReference>